<reference evidence="3 4" key="1">
    <citation type="submission" date="2018-09" db="EMBL/GenBank/DDBJ databases">
        <title>YIM PH21274 draft genome.</title>
        <authorList>
            <person name="Miao C."/>
        </authorList>
    </citation>
    <scope>NUCLEOTIDE SEQUENCE [LARGE SCALE GENOMIC DNA]</scope>
    <source>
        <strain evidence="3 4">YIM PH 21724</strain>
    </source>
</reference>
<proteinExistence type="predicted"/>
<keyword evidence="4" id="KW-1185">Reference proteome</keyword>
<feature type="compositionally biased region" description="Basic and acidic residues" evidence="1">
    <location>
        <begin position="24"/>
        <end position="34"/>
    </location>
</feature>
<keyword evidence="2" id="KW-1133">Transmembrane helix</keyword>
<keyword evidence="2" id="KW-0812">Transmembrane</keyword>
<feature type="transmembrane region" description="Helical" evidence="2">
    <location>
        <begin position="132"/>
        <end position="150"/>
    </location>
</feature>
<gene>
    <name evidence="3" type="ORF">D5S18_07080</name>
</gene>
<evidence type="ECO:0000256" key="1">
    <source>
        <dbReference type="SAM" id="MobiDB-lite"/>
    </source>
</evidence>
<keyword evidence="2" id="KW-0472">Membrane</keyword>
<comment type="caution">
    <text evidence="3">The sequence shown here is derived from an EMBL/GenBank/DDBJ whole genome shotgun (WGS) entry which is preliminary data.</text>
</comment>
<sequence>MGNGARRGANGGCPQLTEDCATRARIGDLRERRAGRAGRGRGTHTRAPPGRNDCGTPIDLSGCTASQWPPPARRGSTAAPPPAPSLGKESVRFEYWSATTEKPHSPCRNCRNYLEDAVSEVQPESTRIGADWWSVIIGGVVTLLAIFDALPRIPW</sequence>
<evidence type="ECO:0000313" key="4">
    <source>
        <dbReference type="Proteomes" id="UP000266677"/>
    </source>
</evidence>
<dbReference type="AlphaFoldDB" id="A0A3A4KQP1"/>
<evidence type="ECO:0000313" key="3">
    <source>
        <dbReference type="EMBL" id="RJO78015.1"/>
    </source>
</evidence>
<organism evidence="3 4">
    <name type="scientific">Nocardia panacis</name>
    <dbReference type="NCBI Taxonomy" id="2340916"/>
    <lineage>
        <taxon>Bacteria</taxon>
        <taxon>Bacillati</taxon>
        <taxon>Actinomycetota</taxon>
        <taxon>Actinomycetes</taxon>
        <taxon>Mycobacteriales</taxon>
        <taxon>Nocardiaceae</taxon>
        <taxon>Nocardia</taxon>
    </lineage>
</organism>
<dbReference type="Proteomes" id="UP000266677">
    <property type="component" value="Unassembled WGS sequence"/>
</dbReference>
<accession>A0A3A4KQP1</accession>
<feature type="region of interest" description="Disordered" evidence="1">
    <location>
        <begin position="24"/>
        <end position="88"/>
    </location>
</feature>
<feature type="compositionally biased region" description="Basic residues" evidence="1">
    <location>
        <begin position="35"/>
        <end position="44"/>
    </location>
</feature>
<evidence type="ECO:0000256" key="2">
    <source>
        <dbReference type="SAM" id="Phobius"/>
    </source>
</evidence>
<name>A0A3A4KQP1_9NOCA</name>
<protein>
    <submittedName>
        <fullName evidence="3">Uncharacterized protein</fullName>
    </submittedName>
</protein>
<dbReference type="EMBL" id="QZFU01000014">
    <property type="protein sequence ID" value="RJO78015.1"/>
    <property type="molecule type" value="Genomic_DNA"/>
</dbReference>